<evidence type="ECO:0000313" key="2">
    <source>
        <dbReference type="Proteomes" id="UP000218387"/>
    </source>
</evidence>
<sequence>MRAVLISCFDYYENRIKFIENYLLEKGFEITIICSDFDHIEKSKKIYRQANYTMVDTIPYYKNLSFKRIYSHYNFTKKVLEKVEQLKPDLLWVMIPPNYLTKKLGNYRKKAKFLLIYDLIDMWPETIPIKESTLYKIPFEFWKNLRNNFLNKADLVITECSLYQEQLKYIVSKEKMKTLYLAKEMNENVIRKKTLKSKICMCYLGSINNIIDIELIIKLLQEIKKYKSVVLHIIGDGENKQALLEALLEADIEVEDHGKIFNEIEKIKVFDQCHFGLNIMKRDVYVGLTMKSIDYFCAGLPIISNIPADTESLVDKYSAGFNVTKNSLKKVSKEIVKLNEDNYLKMTKQTQKMYNENFSAEAFNKKFKTILKDLYIED</sequence>
<dbReference type="Proteomes" id="UP000218387">
    <property type="component" value="Chromosome"/>
</dbReference>
<dbReference type="AlphaFoldDB" id="A0A4P9C5T6"/>
<reference evidence="1 2" key="1">
    <citation type="submission" date="2018-05" db="EMBL/GenBank/DDBJ databases">
        <title>Genome comparison of Eubacterium sp.</title>
        <authorList>
            <person name="Feng Y."/>
            <person name="Sanchez-Andrea I."/>
            <person name="Stams A.J.M."/>
            <person name="De Vos W.M."/>
        </authorList>
    </citation>
    <scope>NUCLEOTIDE SEQUENCE [LARGE SCALE GENOMIC DNA]</scope>
    <source>
        <strain evidence="1 2">YI</strain>
    </source>
</reference>
<accession>A0A4P9C5T6</accession>
<name>A0A4P9C5T6_EUBML</name>
<dbReference type="KEGG" id="emt:CPZ25_005110"/>
<gene>
    <name evidence="1" type="ORF">CPZ25_005110</name>
</gene>
<proteinExistence type="predicted"/>
<dbReference type="PANTHER" id="PTHR12526">
    <property type="entry name" value="GLYCOSYLTRANSFERASE"/>
    <property type="match status" value="1"/>
</dbReference>
<protein>
    <recommendedName>
        <fullName evidence="3">Glycosyltransferase WbuB</fullName>
    </recommendedName>
</protein>
<dbReference type="RefSeq" id="WP_096919647.1">
    <property type="nucleotide sequence ID" value="NZ_CP029487.1"/>
</dbReference>
<evidence type="ECO:0000313" key="1">
    <source>
        <dbReference type="EMBL" id="QCT70733.1"/>
    </source>
</evidence>
<organism evidence="1 2">
    <name type="scientific">Eubacterium maltosivorans</name>
    <dbReference type="NCBI Taxonomy" id="2041044"/>
    <lineage>
        <taxon>Bacteria</taxon>
        <taxon>Bacillati</taxon>
        <taxon>Bacillota</taxon>
        <taxon>Clostridia</taxon>
        <taxon>Eubacteriales</taxon>
        <taxon>Eubacteriaceae</taxon>
        <taxon>Eubacterium</taxon>
    </lineage>
</organism>
<evidence type="ECO:0008006" key="3">
    <source>
        <dbReference type="Google" id="ProtNLM"/>
    </source>
</evidence>
<keyword evidence="2" id="KW-1185">Reference proteome</keyword>
<dbReference type="Pfam" id="PF13692">
    <property type="entry name" value="Glyco_trans_1_4"/>
    <property type="match status" value="1"/>
</dbReference>
<dbReference type="EMBL" id="CP029487">
    <property type="protein sequence ID" value="QCT70733.1"/>
    <property type="molecule type" value="Genomic_DNA"/>
</dbReference>
<dbReference type="PANTHER" id="PTHR12526:SF630">
    <property type="entry name" value="GLYCOSYLTRANSFERASE"/>
    <property type="match status" value="1"/>
</dbReference>
<dbReference type="Gene3D" id="3.40.50.2000">
    <property type="entry name" value="Glycogen Phosphorylase B"/>
    <property type="match status" value="2"/>
</dbReference>
<dbReference type="SUPFAM" id="SSF53756">
    <property type="entry name" value="UDP-Glycosyltransferase/glycogen phosphorylase"/>
    <property type="match status" value="1"/>
</dbReference>